<accession>A0A9X2GTN6</accession>
<gene>
    <name evidence="2" type="ORF">HD597_012344</name>
</gene>
<organism evidence="2 3">
    <name type="scientific">Nonomuraea thailandensis</name>
    <dbReference type="NCBI Taxonomy" id="1188745"/>
    <lineage>
        <taxon>Bacteria</taxon>
        <taxon>Bacillati</taxon>
        <taxon>Actinomycetota</taxon>
        <taxon>Actinomycetes</taxon>
        <taxon>Streptosporangiales</taxon>
        <taxon>Streptosporangiaceae</taxon>
        <taxon>Nonomuraea</taxon>
    </lineage>
</organism>
<comment type="caution">
    <text evidence="2">The sequence shown here is derived from an EMBL/GenBank/DDBJ whole genome shotgun (WGS) entry which is preliminary data.</text>
</comment>
<keyword evidence="1" id="KW-1133">Transmembrane helix</keyword>
<reference evidence="2" key="1">
    <citation type="submission" date="2022-06" db="EMBL/GenBank/DDBJ databases">
        <title>Sequencing the genomes of 1000 actinobacteria strains.</title>
        <authorList>
            <person name="Klenk H.-P."/>
        </authorList>
    </citation>
    <scope>NUCLEOTIDE SEQUENCE</scope>
    <source>
        <strain evidence="2">DSM 46694</strain>
    </source>
</reference>
<sequence length="415" mass="45642">MITTSTRVDLHPLISRPDDDDPDLMVFGRAEIGEYVELPTVYGEALRLLGEGHPAGAVEKRIADEQGAEIDVAELVEAATGLGFIRAIDGEPVPDPATDAPRSHFPWLTARHVGWIFSLPMKVLWAATTVAALASLVMRPELVPTYEHFFWSDYVGLAVLVNTAMMSVAISAHEMMHLMAARSLGAPGRIGFGTRLYTLVVQTDVTGVWGVPRRRRYRAYLAGMTWDLFLMATIILLVAYVPMPSLVAALLQALLVTVLMTIPFQLQVYMRTDLYYVLRDLLRTSNLFDDGLAYAKYLRAKVWAAVRRRPPPAEDPTTGLDPHERRATRVYAVVLVVGGTFALGNYALFAIPIAIEAVLRAVDALAGSFTGGPILPAIDSGLLILVEGGIQVLFVITFIRTHPHWFGRISRRAGR</sequence>
<feature type="transmembrane region" description="Helical" evidence="1">
    <location>
        <begin position="330"/>
        <end position="355"/>
    </location>
</feature>
<feature type="transmembrane region" description="Helical" evidence="1">
    <location>
        <begin position="112"/>
        <end position="134"/>
    </location>
</feature>
<proteinExistence type="predicted"/>
<dbReference type="Proteomes" id="UP001139648">
    <property type="component" value="Unassembled WGS sequence"/>
</dbReference>
<evidence type="ECO:0000313" key="3">
    <source>
        <dbReference type="Proteomes" id="UP001139648"/>
    </source>
</evidence>
<evidence type="ECO:0008006" key="4">
    <source>
        <dbReference type="Google" id="ProtNLM"/>
    </source>
</evidence>
<feature type="transmembrane region" description="Helical" evidence="1">
    <location>
        <begin position="375"/>
        <end position="399"/>
    </location>
</feature>
<keyword evidence="3" id="KW-1185">Reference proteome</keyword>
<keyword evidence="1" id="KW-0472">Membrane</keyword>
<protein>
    <recommendedName>
        <fullName evidence="4">Peptide zinc metalloprotease protein</fullName>
    </recommendedName>
</protein>
<feature type="transmembrane region" description="Helical" evidence="1">
    <location>
        <begin position="219"/>
        <end position="240"/>
    </location>
</feature>
<feature type="transmembrane region" description="Helical" evidence="1">
    <location>
        <begin position="154"/>
        <end position="172"/>
    </location>
</feature>
<keyword evidence="1" id="KW-0812">Transmembrane</keyword>
<feature type="transmembrane region" description="Helical" evidence="1">
    <location>
        <begin position="246"/>
        <end position="266"/>
    </location>
</feature>
<dbReference type="AlphaFoldDB" id="A0A9X2GTN6"/>
<dbReference type="EMBL" id="JAMZEB010000002">
    <property type="protein sequence ID" value="MCP2365324.1"/>
    <property type="molecule type" value="Genomic_DNA"/>
</dbReference>
<dbReference type="RefSeq" id="WP_253758511.1">
    <property type="nucleotide sequence ID" value="NZ_BAABKA010000005.1"/>
</dbReference>
<name>A0A9X2GTN6_9ACTN</name>
<evidence type="ECO:0000256" key="1">
    <source>
        <dbReference type="SAM" id="Phobius"/>
    </source>
</evidence>
<evidence type="ECO:0000313" key="2">
    <source>
        <dbReference type="EMBL" id="MCP2365324.1"/>
    </source>
</evidence>